<evidence type="ECO:0000313" key="1">
    <source>
        <dbReference type="EMBL" id="CAG8735123.1"/>
    </source>
</evidence>
<feature type="non-terminal residue" evidence="1">
    <location>
        <position position="1"/>
    </location>
</feature>
<reference evidence="1" key="1">
    <citation type="submission" date="2021-06" db="EMBL/GenBank/DDBJ databases">
        <authorList>
            <person name="Kallberg Y."/>
            <person name="Tangrot J."/>
            <person name="Rosling A."/>
        </authorList>
    </citation>
    <scope>NUCLEOTIDE SEQUENCE</scope>
    <source>
        <strain evidence="1">MA461A</strain>
    </source>
</reference>
<name>A0ACA9Q495_9GLOM</name>
<gene>
    <name evidence="1" type="ORF">RPERSI_LOCUS12571</name>
</gene>
<sequence>DLSFLLYNILKNPKVIAKIHKEIDEVFGPDPTIELTFEKLENCHYIDALIKESLRHTPLVPLTVITSEDEENVAGYN</sequence>
<dbReference type="Proteomes" id="UP000789920">
    <property type="component" value="Unassembled WGS sequence"/>
</dbReference>
<dbReference type="EMBL" id="CAJVQC010027038">
    <property type="protein sequence ID" value="CAG8735123.1"/>
    <property type="molecule type" value="Genomic_DNA"/>
</dbReference>
<organism evidence="1 2">
    <name type="scientific">Racocetra persica</name>
    <dbReference type="NCBI Taxonomy" id="160502"/>
    <lineage>
        <taxon>Eukaryota</taxon>
        <taxon>Fungi</taxon>
        <taxon>Fungi incertae sedis</taxon>
        <taxon>Mucoromycota</taxon>
        <taxon>Glomeromycotina</taxon>
        <taxon>Glomeromycetes</taxon>
        <taxon>Diversisporales</taxon>
        <taxon>Gigasporaceae</taxon>
        <taxon>Racocetra</taxon>
    </lineage>
</organism>
<proteinExistence type="predicted"/>
<accession>A0ACA9Q495</accession>
<evidence type="ECO:0000313" key="2">
    <source>
        <dbReference type="Proteomes" id="UP000789920"/>
    </source>
</evidence>
<comment type="caution">
    <text evidence="1">The sequence shown here is derived from an EMBL/GenBank/DDBJ whole genome shotgun (WGS) entry which is preliminary data.</text>
</comment>
<keyword evidence="2" id="KW-1185">Reference proteome</keyword>
<protein>
    <submittedName>
        <fullName evidence="1">6350_t:CDS:1</fullName>
    </submittedName>
</protein>